<feature type="transmembrane region" description="Helical" evidence="14">
    <location>
        <begin position="528"/>
        <end position="545"/>
    </location>
</feature>
<accession>A0A8C4ZBU7</accession>
<feature type="transmembrane region" description="Helical" evidence="14">
    <location>
        <begin position="148"/>
        <end position="166"/>
    </location>
</feature>
<feature type="transmembrane region" description="Helical" evidence="14">
    <location>
        <begin position="495"/>
        <end position="516"/>
    </location>
</feature>
<dbReference type="Pfam" id="PF13520">
    <property type="entry name" value="AA_permease_2"/>
    <property type="match status" value="1"/>
</dbReference>
<reference evidence="16" key="1">
    <citation type="submission" date="2025-08" db="UniProtKB">
        <authorList>
            <consortium name="Ensembl"/>
        </authorList>
    </citation>
    <scope>IDENTIFICATION</scope>
</reference>
<dbReference type="Pfam" id="PF13906">
    <property type="entry name" value="AA_permease_C"/>
    <property type="match status" value="1"/>
</dbReference>
<feature type="transmembrane region" description="Helical" evidence="14">
    <location>
        <begin position="294"/>
        <end position="315"/>
    </location>
</feature>
<evidence type="ECO:0000313" key="17">
    <source>
        <dbReference type="Proteomes" id="UP000694546"/>
    </source>
</evidence>
<evidence type="ECO:0000256" key="3">
    <source>
        <dbReference type="ARBA" id="ARBA00022448"/>
    </source>
</evidence>
<evidence type="ECO:0000256" key="10">
    <source>
        <dbReference type="ARBA" id="ARBA00034422"/>
    </source>
</evidence>
<feature type="transmembrane region" description="Helical" evidence="14">
    <location>
        <begin position="175"/>
        <end position="193"/>
    </location>
</feature>
<feature type="transmembrane region" description="Helical" evidence="14">
    <location>
        <begin position="213"/>
        <end position="233"/>
    </location>
</feature>
<feature type="transmembrane region" description="Helical" evidence="14">
    <location>
        <begin position="245"/>
        <end position="274"/>
    </location>
</feature>
<dbReference type="GO" id="GO:0006641">
    <property type="term" value="P:triglyceride metabolic process"/>
    <property type="evidence" value="ECO:0007669"/>
    <property type="project" value="Ensembl"/>
</dbReference>
<evidence type="ECO:0000256" key="7">
    <source>
        <dbReference type="ARBA" id="ARBA00022989"/>
    </source>
</evidence>
<evidence type="ECO:0000256" key="1">
    <source>
        <dbReference type="ARBA" id="ARBA00004651"/>
    </source>
</evidence>
<keyword evidence="3" id="KW-0813">Transport</keyword>
<reference evidence="16" key="2">
    <citation type="submission" date="2025-09" db="UniProtKB">
        <authorList>
            <consortium name="Ensembl"/>
        </authorList>
    </citation>
    <scope>IDENTIFICATION</scope>
</reference>
<proteinExistence type="inferred from homology"/>
<organism evidence="16 17">
    <name type="scientific">Gadus morhua</name>
    <name type="common">Atlantic cod</name>
    <dbReference type="NCBI Taxonomy" id="8049"/>
    <lineage>
        <taxon>Eukaryota</taxon>
        <taxon>Metazoa</taxon>
        <taxon>Chordata</taxon>
        <taxon>Craniata</taxon>
        <taxon>Vertebrata</taxon>
        <taxon>Euteleostomi</taxon>
        <taxon>Actinopterygii</taxon>
        <taxon>Neopterygii</taxon>
        <taxon>Teleostei</taxon>
        <taxon>Neoteleostei</taxon>
        <taxon>Acanthomorphata</taxon>
        <taxon>Zeiogadaria</taxon>
        <taxon>Gadariae</taxon>
        <taxon>Gadiformes</taxon>
        <taxon>Gadoidei</taxon>
        <taxon>Gadidae</taxon>
        <taxon>Gadus</taxon>
    </lineage>
</organism>
<comment type="catalytic activity">
    <reaction evidence="12">
        <text>L-ornithine(in) = L-ornithine(out)</text>
        <dbReference type="Rhea" id="RHEA:71199"/>
        <dbReference type="ChEBI" id="CHEBI:46911"/>
    </reaction>
</comment>
<keyword evidence="5 14" id="KW-0812">Transmembrane</keyword>
<keyword evidence="17" id="KW-1185">Reference proteome</keyword>
<evidence type="ECO:0000259" key="15">
    <source>
        <dbReference type="Pfam" id="PF13906"/>
    </source>
</evidence>
<dbReference type="Gene3D" id="1.20.1740.10">
    <property type="entry name" value="Amino acid/polyamine transporter I"/>
    <property type="match status" value="2"/>
</dbReference>
<dbReference type="OMA" id="LAMAFEY"/>
<protein>
    <submittedName>
        <fullName evidence="16">Solute carrier family 7 member 3a</fullName>
    </submittedName>
</protein>
<keyword evidence="7 14" id="KW-1133">Transmembrane helix</keyword>
<evidence type="ECO:0000256" key="2">
    <source>
        <dbReference type="ARBA" id="ARBA00008572"/>
    </source>
</evidence>
<sequence>MADKLATFGKALLRRRALDFNGEETRFARCLSTLDLIALGVAREKAGPAIVLCFLIAALSSMLAGLCYAEFGARVPKTGSAYMYSYVTVGEIWAFITGWNLILSYVIGTASVARAWSSTFDNLVEQKISGFFKVAMAMKVPGNVLAEYPDLFALILILLLTGECGLDSSALGNKIFTGINLVVLGFVIISGFVKGDKTKDFGVGGFAPFGLKGILSGAATCFYAFVGFDCIATTSEEAKNPMRSIPIGIVASLLICFFAYFGVSAALTMMMPYYQLNTQSPLPEAFNYVGWAPARYIVAVGSLCALSTSLLGSMFPMPRVIYAMAEDGLLFRVLGKINGRTKTPLLATIVSGIVAALMAFLFDLAALVDLMSIGTLLAYSLVAICVLILRYQPGTLGGSVPGSSSQTDKLVELVGGEKVAVTRGCDSGDEDSGEPEDGPQEGFTLKQLFMPSHKSPTLISGNIVYATTAIISVFITILCVVLATHLHELIAARPVVVTAVVVLTLLCGVCVVIIWRQPQSKEELTFKVPLLPWLPIFSVFVNIYLMMQLDLSTWCRFAVWMVLGFAIYFFYGIWHSSEGPSSQRKYEPPLQAKGPVYRGAPNDSDTEGGSSL</sequence>
<keyword evidence="9" id="KW-0325">Glycoprotein</keyword>
<evidence type="ECO:0000256" key="8">
    <source>
        <dbReference type="ARBA" id="ARBA00023136"/>
    </source>
</evidence>
<feature type="transmembrane region" description="Helical" evidence="14">
    <location>
        <begin position="370"/>
        <end position="389"/>
    </location>
</feature>
<feature type="domain" description="Cationic amino acid transporter C-terminal" evidence="15">
    <location>
        <begin position="526"/>
        <end position="576"/>
    </location>
</feature>
<gene>
    <name evidence="16" type="primary">SLC7A3</name>
</gene>
<evidence type="ECO:0000256" key="9">
    <source>
        <dbReference type="ARBA" id="ARBA00023180"/>
    </source>
</evidence>
<comment type="catalytic activity">
    <reaction evidence="10">
        <text>L-lysine(in) = L-lysine(out)</text>
        <dbReference type="Rhea" id="RHEA:70935"/>
        <dbReference type="ChEBI" id="CHEBI:32551"/>
    </reaction>
</comment>
<dbReference type="PANTHER" id="PTHR43243:SF20">
    <property type="entry name" value="CATIONIC AMINO ACID TRANSPORTER 3"/>
    <property type="match status" value="1"/>
</dbReference>
<evidence type="ECO:0000256" key="12">
    <source>
        <dbReference type="ARBA" id="ARBA00034450"/>
    </source>
</evidence>
<evidence type="ECO:0000256" key="4">
    <source>
        <dbReference type="ARBA" id="ARBA00022475"/>
    </source>
</evidence>
<dbReference type="PANTHER" id="PTHR43243">
    <property type="entry name" value="INNER MEMBRANE TRANSPORTER YGJI-RELATED"/>
    <property type="match status" value="1"/>
</dbReference>
<feature type="transmembrane region" description="Helical" evidence="14">
    <location>
        <begin position="81"/>
        <end position="107"/>
    </location>
</feature>
<dbReference type="PIRSF" id="PIRSF006060">
    <property type="entry name" value="AA_transporter"/>
    <property type="match status" value="1"/>
</dbReference>
<dbReference type="Proteomes" id="UP000694546">
    <property type="component" value="Chromosome 7"/>
</dbReference>
<dbReference type="GeneTree" id="ENSGT00940000154651"/>
<keyword evidence="4" id="KW-1003">Cell membrane</keyword>
<evidence type="ECO:0000256" key="14">
    <source>
        <dbReference type="SAM" id="Phobius"/>
    </source>
</evidence>
<evidence type="ECO:0000256" key="6">
    <source>
        <dbReference type="ARBA" id="ARBA00022970"/>
    </source>
</evidence>
<comment type="similarity">
    <text evidence="2">Belongs to the amino acid-polyamine-organocation (APC) superfamily. Cationic amino acid transporter (CAT) (TC 2.A.3.3) family.</text>
</comment>
<comment type="subcellular location">
    <subcellularLocation>
        <location evidence="1">Cell membrane</location>
        <topology evidence="1">Multi-pass membrane protein</topology>
    </subcellularLocation>
</comment>
<dbReference type="GO" id="GO:0006631">
    <property type="term" value="P:fatty acid metabolic process"/>
    <property type="evidence" value="ECO:0007669"/>
    <property type="project" value="Ensembl"/>
</dbReference>
<dbReference type="GO" id="GO:0005886">
    <property type="term" value="C:plasma membrane"/>
    <property type="evidence" value="ECO:0007669"/>
    <property type="project" value="UniProtKB-SubCell"/>
</dbReference>
<feature type="region of interest" description="Disordered" evidence="13">
    <location>
        <begin position="578"/>
        <end position="612"/>
    </location>
</feature>
<dbReference type="InterPro" id="IPR002293">
    <property type="entry name" value="AA/rel_permease1"/>
</dbReference>
<dbReference type="NCBIfam" id="TIGR00906">
    <property type="entry name" value="2A0303"/>
    <property type="match status" value="1"/>
</dbReference>
<dbReference type="Ensembl" id="ENSGMOT00000011864.2">
    <property type="protein sequence ID" value="ENSGMOP00000011550.2"/>
    <property type="gene ID" value="ENSGMOG00000010793.2"/>
</dbReference>
<name>A0A8C4ZBU7_GADMO</name>
<feature type="transmembrane region" description="Helical" evidence="14">
    <location>
        <begin position="345"/>
        <end position="364"/>
    </location>
</feature>
<comment type="catalytic activity">
    <reaction evidence="11">
        <text>L-arginine(in) = L-arginine(out)</text>
        <dbReference type="Rhea" id="RHEA:32143"/>
        <dbReference type="ChEBI" id="CHEBI:32682"/>
    </reaction>
</comment>
<keyword evidence="8 14" id="KW-0472">Membrane</keyword>
<evidence type="ECO:0000313" key="16">
    <source>
        <dbReference type="Ensembl" id="ENSGMOP00000011550.2"/>
    </source>
</evidence>
<dbReference type="AlphaFoldDB" id="A0A8C4ZBU7"/>
<evidence type="ECO:0000256" key="5">
    <source>
        <dbReference type="ARBA" id="ARBA00022692"/>
    </source>
</evidence>
<feature type="transmembrane region" description="Helical" evidence="14">
    <location>
        <begin position="49"/>
        <end position="69"/>
    </location>
</feature>
<keyword evidence="6" id="KW-0029">Amino-acid transport</keyword>
<evidence type="ECO:0000256" key="11">
    <source>
        <dbReference type="ARBA" id="ARBA00034423"/>
    </source>
</evidence>
<dbReference type="InterPro" id="IPR004755">
    <property type="entry name" value="Cat_AA_permease"/>
</dbReference>
<dbReference type="InterPro" id="IPR029485">
    <property type="entry name" value="CAT_C"/>
</dbReference>
<feature type="transmembrane region" description="Helical" evidence="14">
    <location>
        <begin position="557"/>
        <end position="574"/>
    </location>
</feature>
<dbReference type="GO" id="GO:0061459">
    <property type="term" value="F:L-arginine transmembrane transporter activity"/>
    <property type="evidence" value="ECO:0007669"/>
    <property type="project" value="UniProtKB-ARBA"/>
</dbReference>
<feature type="transmembrane region" description="Helical" evidence="14">
    <location>
        <begin position="463"/>
        <end position="483"/>
    </location>
</feature>
<evidence type="ECO:0000256" key="13">
    <source>
        <dbReference type="SAM" id="MobiDB-lite"/>
    </source>
</evidence>